<evidence type="ECO:0000256" key="1">
    <source>
        <dbReference type="SAM" id="Phobius"/>
    </source>
</evidence>
<proteinExistence type="predicted"/>
<dbReference type="RefSeq" id="WP_407991016.1">
    <property type="nucleotide sequence ID" value="NZ_AP035881.2"/>
</dbReference>
<organism evidence="2">
    <name type="scientific">Kitasatospora sp. CMC57</name>
    <dbReference type="NCBI Taxonomy" id="3231513"/>
    <lineage>
        <taxon>Bacteria</taxon>
        <taxon>Bacillati</taxon>
        <taxon>Actinomycetota</taxon>
        <taxon>Actinomycetes</taxon>
        <taxon>Kitasatosporales</taxon>
        <taxon>Streptomycetaceae</taxon>
        <taxon>Kitasatospora</taxon>
    </lineage>
</organism>
<keyword evidence="1" id="KW-0472">Membrane</keyword>
<dbReference type="EMBL" id="AP035881">
    <property type="protein sequence ID" value="BFP48840.1"/>
    <property type="molecule type" value="Genomic_DNA"/>
</dbReference>
<feature type="transmembrane region" description="Helical" evidence="1">
    <location>
        <begin position="7"/>
        <end position="24"/>
    </location>
</feature>
<feature type="transmembrane region" description="Helical" evidence="1">
    <location>
        <begin position="69"/>
        <end position="86"/>
    </location>
</feature>
<protein>
    <recommendedName>
        <fullName evidence="3">Integral membrane protein</fullName>
    </recommendedName>
</protein>
<evidence type="ECO:0000313" key="2">
    <source>
        <dbReference type="EMBL" id="BFP48840.1"/>
    </source>
</evidence>
<feature type="transmembrane region" description="Helical" evidence="1">
    <location>
        <begin position="36"/>
        <end position="62"/>
    </location>
</feature>
<name>A0AB33K7W2_9ACTN</name>
<keyword evidence="1" id="KW-1133">Transmembrane helix</keyword>
<dbReference type="AlphaFoldDB" id="A0AB33K7W2"/>
<reference evidence="2" key="1">
    <citation type="submission" date="2024-07" db="EMBL/GenBank/DDBJ databases">
        <title>Complete genome sequences of cellulolytic bacteria, Kitasatospora sp. CMC57 and Streptomyces sp. CMC78, isolated from Japanese agricultural soil.</title>
        <authorList>
            <person name="Hashimoto T."/>
            <person name="Ito M."/>
            <person name="Iwamoto M."/>
            <person name="Fukahori D."/>
            <person name="Shoda T."/>
            <person name="Sakoda M."/>
            <person name="Morohoshi T."/>
            <person name="Mitsuboshi M."/>
            <person name="Nishizawa T."/>
        </authorList>
    </citation>
    <scope>NUCLEOTIDE SEQUENCE</scope>
    <source>
        <strain evidence="2">CMC57</strain>
    </source>
</reference>
<feature type="transmembrane region" description="Helical" evidence="1">
    <location>
        <begin position="106"/>
        <end position="126"/>
    </location>
</feature>
<accession>A0AB33K7W2</accession>
<gene>
    <name evidence="2" type="ORF">KCMC57_52080</name>
</gene>
<sequence>MSPLRWITGSAGVALLGYGVFGLLNDPQIADPLDVLLWSAGAVVIHDGVWVPLVLLVGVLVLRSPVLRAGLAVAAAISVIAVPAVLRSGADHGNPSVLPLPYLRNWLLLLAAVAVVTTAAAGWNAARRARLKGPERP</sequence>
<evidence type="ECO:0008006" key="3">
    <source>
        <dbReference type="Google" id="ProtNLM"/>
    </source>
</evidence>
<keyword evidence="1" id="KW-0812">Transmembrane</keyword>